<feature type="modified residue" description="4-aspartylphosphate" evidence="1">
    <location>
        <position position="61"/>
    </location>
</feature>
<keyword evidence="4" id="KW-1185">Reference proteome</keyword>
<dbReference type="AlphaFoldDB" id="A0A4Q5LSQ2"/>
<evidence type="ECO:0000313" key="4">
    <source>
        <dbReference type="Proteomes" id="UP000293162"/>
    </source>
</evidence>
<protein>
    <submittedName>
        <fullName evidence="3">Response regulator</fullName>
    </submittedName>
</protein>
<dbReference type="SUPFAM" id="SSF52172">
    <property type="entry name" value="CheY-like"/>
    <property type="match status" value="1"/>
</dbReference>
<gene>
    <name evidence="3" type="ORF">EWM59_26365</name>
</gene>
<evidence type="ECO:0000259" key="2">
    <source>
        <dbReference type="PROSITE" id="PS50110"/>
    </source>
</evidence>
<evidence type="ECO:0000256" key="1">
    <source>
        <dbReference type="PROSITE-ProRule" id="PRU00169"/>
    </source>
</evidence>
<reference evidence="3 4" key="1">
    <citation type="submission" date="2019-02" db="EMBL/GenBank/DDBJ databases">
        <title>Bacterial novel species Emticicia sp. 17J42-9 isolated from soil.</title>
        <authorList>
            <person name="Jung H.-Y."/>
        </authorList>
    </citation>
    <scope>NUCLEOTIDE SEQUENCE [LARGE SCALE GENOMIC DNA]</scope>
    <source>
        <strain evidence="3 4">17J42-9</strain>
    </source>
</reference>
<dbReference type="InterPro" id="IPR052893">
    <property type="entry name" value="TCS_response_regulator"/>
</dbReference>
<dbReference type="Proteomes" id="UP000293162">
    <property type="component" value="Unassembled WGS sequence"/>
</dbReference>
<dbReference type="PANTHER" id="PTHR44520:SF2">
    <property type="entry name" value="RESPONSE REGULATOR RCP1"/>
    <property type="match status" value="1"/>
</dbReference>
<dbReference type="PANTHER" id="PTHR44520">
    <property type="entry name" value="RESPONSE REGULATOR RCP1-RELATED"/>
    <property type="match status" value="1"/>
</dbReference>
<dbReference type="Gene3D" id="3.40.50.2300">
    <property type="match status" value="1"/>
</dbReference>
<comment type="caution">
    <text evidence="3">The sequence shown here is derived from an EMBL/GenBank/DDBJ whole genome shotgun (WGS) entry which is preliminary data.</text>
</comment>
<dbReference type="InterPro" id="IPR001789">
    <property type="entry name" value="Sig_transdc_resp-reg_receiver"/>
</dbReference>
<dbReference type="PROSITE" id="PS50110">
    <property type="entry name" value="RESPONSE_REGULATORY"/>
    <property type="match status" value="1"/>
</dbReference>
<evidence type="ECO:0000313" key="3">
    <source>
        <dbReference type="EMBL" id="RYU92601.1"/>
    </source>
</evidence>
<organism evidence="3 4">
    <name type="scientific">Emticicia agri</name>
    <dbReference type="NCBI Taxonomy" id="2492393"/>
    <lineage>
        <taxon>Bacteria</taxon>
        <taxon>Pseudomonadati</taxon>
        <taxon>Bacteroidota</taxon>
        <taxon>Cytophagia</taxon>
        <taxon>Cytophagales</taxon>
        <taxon>Leadbetterellaceae</taxon>
        <taxon>Emticicia</taxon>
    </lineage>
</organism>
<name>A0A4Q5LSQ2_9BACT</name>
<dbReference type="Pfam" id="PF00072">
    <property type="entry name" value="Response_reg"/>
    <property type="match status" value="1"/>
</dbReference>
<dbReference type="RefSeq" id="WP_130024218.1">
    <property type="nucleotide sequence ID" value="NZ_SEWF01000084.1"/>
</dbReference>
<dbReference type="OrthoDB" id="7631574at2"/>
<sequence length="147" mass="16988">MKTSHLHLLLADDDEDDRELFQDALNKIAVNTQLTTVNNGEELMEWLLQKQASLPDLLFLDLNMPRKSGYECLVEIKQQISLQALPVIILSSAIKPTEMDNLYQNGAQYYVHKPSSFKQLIQVIEQLLSLPEEKKQFQPIKENFIFN</sequence>
<accession>A0A4Q5LSQ2</accession>
<dbReference type="EMBL" id="SEWF01000084">
    <property type="protein sequence ID" value="RYU92601.1"/>
    <property type="molecule type" value="Genomic_DNA"/>
</dbReference>
<feature type="domain" description="Response regulatory" evidence="2">
    <location>
        <begin position="7"/>
        <end position="128"/>
    </location>
</feature>
<keyword evidence="1" id="KW-0597">Phosphoprotein</keyword>
<dbReference type="GO" id="GO:0000160">
    <property type="term" value="P:phosphorelay signal transduction system"/>
    <property type="evidence" value="ECO:0007669"/>
    <property type="project" value="InterPro"/>
</dbReference>
<proteinExistence type="predicted"/>
<dbReference type="SMART" id="SM00448">
    <property type="entry name" value="REC"/>
    <property type="match status" value="1"/>
</dbReference>
<dbReference type="InterPro" id="IPR011006">
    <property type="entry name" value="CheY-like_superfamily"/>
</dbReference>